<evidence type="ECO:0000313" key="1">
    <source>
        <dbReference type="EMBL" id="QFI38153.1"/>
    </source>
</evidence>
<dbReference type="Proteomes" id="UP000327424">
    <property type="component" value="Chromosome"/>
</dbReference>
<dbReference type="KEGG" id="mmaa:FR932_10005"/>
<dbReference type="AlphaFoldDB" id="A0A5J6WJD0"/>
<sequence length="136" mass="14888">MITIEQGEWQCITEYEYGDMINTGGLGPCTGIVMHDPVSKIVIAGHFTDPDTHEDYKLSAMISCANSQFTNSSQVNVTVTGRVGDTDSQSEFEESLGTMLSPSKYNIIYEWPDASVDSIDLEIDPESGDTDTFTTT</sequence>
<accession>A0A5J6WJD0</accession>
<proteinExistence type="predicted"/>
<gene>
    <name evidence="1" type="ORF">FR932_10005</name>
</gene>
<evidence type="ECO:0000313" key="2">
    <source>
        <dbReference type="Proteomes" id="UP000327424"/>
    </source>
</evidence>
<dbReference type="RefSeq" id="WP_019628850.1">
    <property type="nucleotide sequence ID" value="NZ_ALOE01000009.1"/>
</dbReference>
<dbReference type="EMBL" id="CP044399">
    <property type="protein sequence ID" value="QFI38153.1"/>
    <property type="molecule type" value="Genomic_DNA"/>
</dbReference>
<dbReference type="OrthoDB" id="9807202at2"/>
<name>A0A5J6WJD0_MORMI</name>
<organism evidence="1 2">
    <name type="scientific">Moritella marina ATCC 15381</name>
    <dbReference type="NCBI Taxonomy" id="1202962"/>
    <lineage>
        <taxon>Bacteria</taxon>
        <taxon>Pseudomonadati</taxon>
        <taxon>Pseudomonadota</taxon>
        <taxon>Gammaproteobacteria</taxon>
        <taxon>Alteromonadales</taxon>
        <taxon>Moritellaceae</taxon>
        <taxon>Moritella</taxon>
    </lineage>
</organism>
<keyword evidence="2" id="KW-1185">Reference proteome</keyword>
<protein>
    <submittedName>
        <fullName evidence="1">Uncharacterized protein</fullName>
    </submittedName>
</protein>
<reference evidence="1 2" key="1">
    <citation type="submission" date="2019-09" db="EMBL/GenBank/DDBJ databases">
        <title>Hybrid Assembly of the complete Genome of the Deep-Sea Bacterium Moritella marina from long Nanopore and Illumina reads.</title>
        <authorList>
            <person name="Magin S."/>
            <person name="Georgoulis A."/>
            <person name="Papadimitriou K."/>
            <person name="Iliakis G."/>
            <person name="Vorgias C.E."/>
        </authorList>
    </citation>
    <scope>NUCLEOTIDE SEQUENCE [LARGE SCALE GENOMIC DNA]</scope>
    <source>
        <strain evidence="1 2">MP-1</strain>
    </source>
</reference>